<dbReference type="GO" id="GO:0006167">
    <property type="term" value="P:AMP biosynthetic process"/>
    <property type="evidence" value="ECO:0007669"/>
    <property type="project" value="TreeGrafter"/>
</dbReference>
<proteinExistence type="predicted"/>
<evidence type="ECO:0000256" key="1">
    <source>
        <dbReference type="ARBA" id="ARBA00022801"/>
    </source>
</evidence>
<evidence type="ECO:0000259" key="2">
    <source>
        <dbReference type="PROSITE" id="PS51462"/>
    </source>
</evidence>
<dbReference type="InterPro" id="IPR015797">
    <property type="entry name" value="NUDIX_hydrolase-like_dom_sf"/>
</dbReference>
<evidence type="ECO:0000313" key="3">
    <source>
        <dbReference type="EMBL" id="QHS86695.1"/>
    </source>
</evidence>
<dbReference type="PANTHER" id="PTHR21340:SF0">
    <property type="entry name" value="BIS(5'-NUCLEOSYL)-TETRAPHOSPHATASE [ASYMMETRICAL]"/>
    <property type="match status" value="1"/>
</dbReference>
<dbReference type="InterPro" id="IPR020084">
    <property type="entry name" value="NUDIX_hydrolase_CS"/>
</dbReference>
<name>A0A6C0B387_9ZZZZ</name>
<keyword evidence="1" id="KW-0378">Hydrolase</keyword>
<accession>A0A6C0B387</accession>
<dbReference type="InterPro" id="IPR051325">
    <property type="entry name" value="Nudix_hydrolase_domain"/>
</dbReference>
<sequence length="272" mass="32872">MIMEEIKYKHFVKRRLICRNCGKLNHHIKNCYEPKTSFGIILYKFIDRRLKLLLIKRRNTIGFVQFVRGQYNLNDKNYILKLLNVMTETEINIIKTSEFIDLWKYLWKIKSANAHTKSYDYNNSSKKFYTLKTDPELNLDEIISKRKSSYIEQEWGFPKGRKDKRETNIETAIREFGEETGIKEENIKIINKKFIENYISYDNLEYKNIYFLAKYTGDTNLFRVDDVNREQFTEVSEIKFFEIEESVNIIRDYSKKKKLIVSLVEKYINKYL</sequence>
<dbReference type="AlphaFoldDB" id="A0A6C0B387"/>
<protein>
    <recommendedName>
        <fullName evidence="2">Nudix hydrolase domain-containing protein</fullName>
    </recommendedName>
</protein>
<dbReference type="PROSITE" id="PS51462">
    <property type="entry name" value="NUDIX"/>
    <property type="match status" value="1"/>
</dbReference>
<feature type="domain" description="Nudix hydrolase" evidence="2">
    <location>
        <begin position="33"/>
        <end position="266"/>
    </location>
</feature>
<dbReference type="PROSITE" id="PS00893">
    <property type="entry name" value="NUDIX_BOX"/>
    <property type="match status" value="1"/>
</dbReference>
<dbReference type="PANTHER" id="PTHR21340">
    <property type="entry name" value="DIADENOSINE 5,5-P1,P4-TETRAPHOSPHATE PYROPHOSPHOHYDROLASE MUTT"/>
    <property type="match status" value="1"/>
</dbReference>
<dbReference type="GO" id="GO:0004081">
    <property type="term" value="F:bis(5'-nucleosyl)-tetraphosphatase (asymmetrical) activity"/>
    <property type="evidence" value="ECO:0007669"/>
    <property type="project" value="TreeGrafter"/>
</dbReference>
<reference evidence="3" key="1">
    <citation type="journal article" date="2020" name="Nature">
        <title>Giant virus diversity and host interactions through global metagenomics.</title>
        <authorList>
            <person name="Schulz F."/>
            <person name="Roux S."/>
            <person name="Paez-Espino D."/>
            <person name="Jungbluth S."/>
            <person name="Walsh D.A."/>
            <person name="Denef V.J."/>
            <person name="McMahon K.D."/>
            <person name="Konstantinidis K.T."/>
            <person name="Eloe-Fadrosh E.A."/>
            <person name="Kyrpides N.C."/>
            <person name="Woyke T."/>
        </authorList>
    </citation>
    <scope>NUCLEOTIDE SEQUENCE</scope>
    <source>
        <strain evidence="3">GVMAG-M-3300009422-16</strain>
    </source>
</reference>
<organism evidence="3">
    <name type="scientific">viral metagenome</name>
    <dbReference type="NCBI Taxonomy" id="1070528"/>
    <lineage>
        <taxon>unclassified sequences</taxon>
        <taxon>metagenomes</taxon>
        <taxon>organismal metagenomes</taxon>
    </lineage>
</organism>
<dbReference type="GO" id="GO:0006754">
    <property type="term" value="P:ATP biosynthetic process"/>
    <property type="evidence" value="ECO:0007669"/>
    <property type="project" value="TreeGrafter"/>
</dbReference>
<dbReference type="Gene3D" id="3.90.79.10">
    <property type="entry name" value="Nucleoside Triphosphate Pyrophosphohydrolase"/>
    <property type="match status" value="1"/>
</dbReference>
<dbReference type="Pfam" id="PF00293">
    <property type="entry name" value="NUDIX"/>
    <property type="match status" value="1"/>
</dbReference>
<dbReference type="SUPFAM" id="SSF55811">
    <property type="entry name" value="Nudix"/>
    <property type="match status" value="1"/>
</dbReference>
<dbReference type="InterPro" id="IPR000086">
    <property type="entry name" value="NUDIX_hydrolase_dom"/>
</dbReference>
<dbReference type="EMBL" id="MN739060">
    <property type="protein sequence ID" value="QHS86695.1"/>
    <property type="molecule type" value="Genomic_DNA"/>
</dbReference>